<feature type="compositionally biased region" description="Polar residues" evidence="2">
    <location>
        <begin position="1"/>
        <end position="17"/>
    </location>
</feature>
<proteinExistence type="evidence at transcript level"/>
<evidence type="ECO:0000313" key="5">
    <source>
        <dbReference type="EMBL" id="AFP62824.1"/>
    </source>
</evidence>
<feature type="compositionally biased region" description="Low complexity" evidence="2">
    <location>
        <begin position="24"/>
        <end position="40"/>
    </location>
</feature>
<feature type="compositionally biased region" description="Gly residues" evidence="2">
    <location>
        <begin position="637"/>
        <end position="666"/>
    </location>
</feature>
<evidence type="ECO:0000256" key="1">
    <source>
        <dbReference type="PROSITE-ProRule" id="PRU00371"/>
    </source>
</evidence>
<evidence type="ECO:0000259" key="3">
    <source>
        <dbReference type="PROSITE" id="PS51029"/>
    </source>
</evidence>
<feature type="region of interest" description="Disordered" evidence="2">
    <location>
        <begin position="1"/>
        <end position="40"/>
    </location>
</feature>
<feature type="region of interest" description="Disordered" evidence="2">
    <location>
        <begin position="400"/>
        <end position="420"/>
    </location>
</feature>
<comment type="subcellular location">
    <subcellularLocation>
        <location evidence="1">Nucleus</location>
    </subcellularLocation>
</comment>
<dbReference type="InterPro" id="IPR004210">
    <property type="entry name" value="BESS_motif"/>
</dbReference>
<dbReference type="InterPro" id="IPR006578">
    <property type="entry name" value="MADF-dom"/>
</dbReference>
<dbReference type="PROSITE" id="PS51029">
    <property type="entry name" value="MADF"/>
    <property type="match status" value="1"/>
</dbReference>
<dbReference type="InterPro" id="IPR039353">
    <property type="entry name" value="TF_Adf1"/>
</dbReference>
<dbReference type="GO" id="GO:0003677">
    <property type="term" value="F:DNA binding"/>
    <property type="evidence" value="ECO:0007669"/>
    <property type="project" value="InterPro"/>
</dbReference>
<dbReference type="GO" id="GO:0006357">
    <property type="term" value="P:regulation of transcription by RNA polymerase II"/>
    <property type="evidence" value="ECO:0007669"/>
    <property type="project" value="TreeGrafter"/>
</dbReference>
<dbReference type="AlphaFoldDB" id="T1PJ97"/>
<dbReference type="GO" id="GO:0005667">
    <property type="term" value="C:transcription regulator complex"/>
    <property type="evidence" value="ECO:0007669"/>
    <property type="project" value="TreeGrafter"/>
</dbReference>
<sequence length="666" mass="68655">MGTQQEPCNTANTSAVSALNKPLRTTQRGGTSESSTTSDNTSDFIEIVKKHDVVYNTHHPDYKNVEVKLKIWNEIANEIGLSVDASKRKWKNLRDSYTKYLRSFRVGSKTSKKYQFWAHADHMEFLKPYQGPGRSNNGIIITKDEEETECDLGFQVLTKATSNSTDDDVKPTSLANTTAANIFATSLASVLPNFVGGGGGLITSSALGLTTTSSATTNGFSGGSGGPLVLPVPSLPTVQLPPSLTAKPMMTGGIGNPSSSTSSSTTTPSLGVSIALSTPSSSSSASISTSNGTTSTPLISASMAAAAATVLTTPSSMASQIFALPQLSAKGTIPMPSSNTASSVGCLIIEPQLFASADTFKKELTNVSTASSSSSSTCTTQITPSNLHIYPNISAQVSQSSSSSAATANTTNSNRLNPPLITKIRRVQPSPHQTPAPINLSFSSSPTAPVTSTSPALSSLGLNAAALNGFLPTVPPNLLSTFATNFAQANLGSTATITTPSNSFPGSGGGGPSPAKRLKTAELEISAILQANRDLDANTLFFLSLARSVRSMPTKFQSLAKMRCMRIVSDIELELDNVNCENGDGSATKYCTNNTDSPPTAFGSNINEPSQLEHFVYVMSPSRVEGMIELSSDDENGGGGVGAGAAAGSGGGGGGPTGNGVIGSSN</sequence>
<name>T1PJ97_MUSDO</name>
<evidence type="ECO:0000259" key="4">
    <source>
        <dbReference type="PROSITE" id="PS51031"/>
    </source>
</evidence>
<feature type="compositionally biased region" description="Low complexity" evidence="2">
    <location>
        <begin position="400"/>
        <end position="414"/>
    </location>
</feature>
<dbReference type="PROSITE" id="PS51031">
    <property type="entry name" value="BESS"/>
    <property type="match status" value="1"/>
</dbReference>
<evidence type="ECO:0000256" key="2">
    <source>
        <dbReference type="SAM" id="MobiDB-lite"/>
    </source>
</evidence>
<feature type="compositionally biased region" description="Low complexity" evidence="2">
    <location>
        <begin position="257"/>
        <end position="291"/>
    </location>
</feature>
<dbReference type="Pfam" id="PF10545">
    <property type="entry name" value="MADF_DNA_bdg"/>
    <property type="match status" value="1"/>
</dbReference>
<accession>T1PJ97</accession>
<dbReference type="SMART" id="SM00595">
    <property type="entry name" value="MADF"/>
    <property type="match status" value="1"/>
</dbReference>
<keyword evidence="1" id="KW-0539">Nucleus</keyword>
<feature type="region of interest" description="Disordered" evidence="2">
    <location>
        <begin position="632"/>
        <end position="666"/>
    </location>
</feature>
<dbReference type="VEuPathDB" id="VectorBase:MDOA003080"/>
<feature type="domain" description="MADF" evidence="3">
    <location>
        <begin position="43"/>
        <end position="131"/>
    </location>
</feature>
<protein>
    <submittedName>
        <fullName evidence="5">Alcohol dehydrogenase transcription factor</fullName>
    </submittedName>
</protein>
<feature type="region of interest" description="Disordered" evidence="2">
    <location>
        <begin position="497"/>
        <end position="516"/>
    </location>
</feature>
<dbReference type="PANTHER" id="PTHR12243">
    <property type="entry name" value="MADF DOMAIN TRANSCRIPTION FACTOR"/>
    <property type="match status" value="1"/>
</dbReference>
<dbReference type="VEuPathDB" id="VectorBase:MDOMA2_005133"/>
<feature type="domain" description="BESS" evidence="4">
    <location>
        <begin position="535"/>
        <end position="574"/>
    </location>
</feature>
<feature type="region of interest" description="Disordered" evidence="2">
    <location>
        <begin position="240"/>
        <end position="291"/>
    </location>
</feature>
<dbReference type="GO" id="GO:0005634">
    <property type="term" value="C:nucleus"/>
    <property type="evidence" value="ECO:0007669"/>
    <property type="project" value="UniProtKB-SubCell"/>
</dbReference>
<dbReference type="EMBL" id="KA648195">
    <property type="protein sequence ID" value="AFP62824.1"/>
    <property type="molecule type" value="mRNA"/>
</dbReference>
<dbReference type="PANTHER" id="PTHR12243:SF67">
    <property type="entry name" value="COREPRESSOR OF PANGOLIN, ISOFORM A-RELATED"/>
    <property type="match status" value="1"/>
</dbReference>
<organism evidence="5">
    <name type="scientific">Musca domestica</name>
    <name type="common">House fly</name>
    <dbReference type="NCBI Taxonomy" id="7370"/>
    <lineage>
        <taxon>Eukaryota</taxon>
        <taxon>Metazoa</taxon>
        <taxon>Ecdysozoa</taxon>
        <taxon>Arthropoda</taxon>
        <taxon>Hexapoda</taxon>
        <taxon>Insecta</taxon>
        <taxon>Pterygota</taxon>
        <taxon>Neoptera</taxon>
        <taxon>Endopterygota</taxon>
        <taxon>Diptera</taxon>
        <taxon>Brachycera</taxon>
        <taxon>Muscomorpha</taxon>
        <taxon>Muscoidea</taxon>
        <taxon>Muscidae</taxon>
        <taxon>Musca</taxon>
    </lineage>
</organism>
<reference evidence="5" key="1">
    <citation type="submission" date="2012-08" db="EMBL/GenBank/DDBJ databases">
        <title>Transcriptome of adult Musca domestica launches a platform for comparative house fly gene expression and characterization of differential gene expression among resistant and susceptible house flies.</title>
        <authorList>
            <person name="Liu N."/>
            <person name="Zhang L."/>
            <person name="Li M."/>
            <person name="Reid W."/>
        </authorList>
    </citation>
    <scope>NUCLEOTIDE SEQUENCE</scope>
    <source>
        <strain evidence="5">ALHF</strain>
        <tissue evidence="5">Whole body</tissue>
    </source>
</reference>